<reference evidence="5 6" key="1">
    <citation type="submission" date="2018-05" db="EMBL/GenBank/DDBJ databases">
        <title>Paenibacillus flagellatus sp. nov., isolated from selenium mineral soil.</title>
        <authorList>
            <person name="Dai X."/>
        </authorList>
    </citation>
    <scope>NUCLEOTIDE SEQUENCE [LARGE SCALE GENOMIC DNA]</scope>
    <source>
        <strain evidence="5 6">DXL2</strain>
    </source>
</reference>
<feature type="coiled-coil region" evidence="2">
    <location>
        <begin position="424"/>
        <end position="451"/>
    </location>
</feature>
<dbReference type="Gene3D" id="3.40.50.720">
    <property type="entry name" value="NAD(P)-binding Rossmann-like Domain"/>
    <property type="match status" value="1"/>
</dbReference>
<dbReference type="Gene3D" id="3.90.25.10">
    <property type="entry name" value="UDP-galactose 4-epimerase, domain 1"/>
    <property type="match status" value="1"/>
</dbReference>
<proteinExistence type="inferred from homology"/>
<evidence type="ECO:0000256" key="3">
    <source>
        <dbReference type="SAM" id="Phobius"/>
    </source>
</evidence>
<dbReference type="InterPro" id="IPR029016">
    <property type="entry name" value="GAF-like_dom_sf"/>
</dbReference>
<keyword evidence="3" id="KW-0472">Membrane</keyword>
<dbReference type="Pfam" id="PF01370">
    <property type="entry name" value="Epimerase"/>
    <property type="match status" value="1"/>
</dbReference>
<dbReference type="RefSeq" id="WP_110840824.1">
    <property type="nucleotide sequence ID" value="NZ_QJVJ01000006.1"/>
</dbReference>
<evidence type="ECO:0000313" key="5">
    <source>
        <dbReference type="EMBL" id="PYI53836.1"/>
    </source>
</evidence>
<comment type="similarity">
    <text evidence="1">Belongs to the NAD(P)-dependent epimerase/dehydratase family.</text>
</comment>
<evidence type="ECO:0000256" key="1">
    <source>
        <dbReference type="ARBA" id="ARBA00007637"/>
    </source>
</evidence>
<dbReference type="Gene3D" id="3.30.450.40">
    <property type="match status" value="1"/>
</dbReference>
<accession>A0A2V5KW27</accession>
<evidence type="ECO:0000313" key="6">
    <source>
        <dbReference type="Proteomes" id="UP000247476"/>
    </source>
</evidence>
<feature type="transmembrane region" description="Helical" evidence="3">
    <location>
        <begin position="360"/>
        <end position="386"/>
    </location>
</feature>
<dbReference type="EMBL" id="QJVJ01000006">
    <property type="protein sequence ID" value="PYI53836.1"/>
    <property type="molecule type" value="Genomic_DNA"/>
</dbReference>
<keyword evidence="2" id="KW-0175">Coiled coil</keyword>
<keyword evidence="3" id="KW-0812">Transmembrane</keyword>
<evidence type="ECO:0000256" key="2">
    <source>
        <dbReference type="SAM" id="Coils"/>
    </source>
</evidence>
<dbReference type="SUPFAM" id="SSF55781">
    <property type="entry name" value="GAF domain-like"/>
    <property type="match status" value="1"/>
</dbReference>
<dbReference type="Proteomes" id="UP000247476">
    <property type="component" value="Unassembled WGS sequence"/>
</dbReference>
<feature type="transmembrane region" description="Helical" evidence="3">
    <location>
        <begin position="406"/>
        <end position="424"/>
    </location>
</feature>
<sequence>MRVLVTGGYGFIGSFVAERFYKEGYEVSIIDSLATGSRQNVTFKHKSYTHNVEDRKCEEIFRSSRFDIVVHLAAQVNVGTSVDDPRLDTKSNVLGLSNILSLSQKYGVKKLIFASSAAVYGENSRMPLTEEDDCEPISPYGLNKWIGETYCRKWHEIYGLETICFRFSNVYGPRQGNGGEGGVVSIFTERALSAKELIIYGDGGQTRDFIYVEDVADAIYRASYSYLTGVYNLSSNTETSVNDLVDTIRSLHGDVRTAYRDGRPGDIYRSRLDNAKIRRDLDWAPKYSIQEGLRKTFDWFAANRSPEPAEKKAPRIASSPAGKWAKATKPFVENVLAFGVTAWMTLSLRDSMYDLIDIRLIYIIVLGIIYGNRQSITAVALSVLLYVYEQLDSGRELISLLQDSDFYFYTAIYLFVGLVVGYAIDMKNAAVQSIRAQKEALEEKYAFLTDVYNDTREVKEQLQHQVMNSADSFGKIHAVTKELESLEPEKIFASTVGVLESVMRAEVVAIYSVNKYKTYLRLMSRSDAGGSEMAKSIRVEEVPYVRQVVLEKKLFVNKELQEDAPLMAAPVISNGEVVAVIALSGMKFEHFTLYHQNVFKITVDLISSSFSRALAFVEATVNQRYIEGTPVLKPEVFESILEAKQTAKSNHGIDYVLLEVEAGPFAAQSLPARIAQMLRETDYIGIGKDGKLMVLLSNSSAEDASRVLERFKENGITVHAAEEDVHYV</sequence>
<evidence type="ECO:0000259" key="4">
    <source>
        <dbReference type="Pfam" id="PF01370"/>
    </source>
</evidence>
<dbReference type="InterPro" id="IPR001509">
    <property type="entry name" value="Epimerase_deHydtase"/>
</dbReference>
<dbReference type="OrthoDB" id="9771073at2"/>
<gene>
    <name evidence="5" type="ORF">DLM86_14870</name>
</gene>
<keyword evidence="3" id="KW-1133">Transmembrane helix</keyword>
<organism evidence="5 6">
    <name type="scientific">Paenibacillus flagellatus</name>
    <dbReference type="NCBI Taxonomy" id="2211139"/>
    <lineage>
        <taxon>Bacteria</taxon>
        <taxon>Bacillati</taxon>
        <taxon>Bacillota</taxon>
        <taxon>Bacilli</taxon>
        <taxon>Bacillales</taxon>
        <taxon>Paenibacillaceae</taxon>
        <taxon>Paenibacillus</taxon>
    </lineage>
</organism>
<name>A0A2V5KW27_9BACL</name>
<dbReference type="InterPro" id="IPR036291">
    <property type="entry name" value="NAD(P)-bd_dom_sf"/>
</dbReference>
<keyword evidence="6" id="KW-1185">Reference proteome</keyword>
<comment type="caution">
    <text evidence="5">The sequence shown here is derived from an EMBL/GenBank/DDBJ whole genome shotgun (WGS) entry which is preliminary data.</text>
</comment>
<dbReference type="PANTHER" id="PTHR43000">
    <property type="entry name" value="DTDP-D-GLUCOSE 4,6-DEHYDRATASE-RELATED"/>
    <property type="match status" value="1"/>
</dbReference>
<protein>
    <submittedName>
        <fullName evidence="5">Nucleoside-diphosphate sugar epimerase</fullName>
    </submittedName>
</protein>
<feature type="domain" description="NAD-dependent epimerase/dehydratase" evidence="4">
    <location>
        <begin position="3"/>
        <end position="224"/>
    </location>
</feature>
<dbReference type="AlphaFoldDB" id="A0A2V5KW27"/>
<dbReference type="SUPFAM" id="SSF51735">
    <property type="entry name" value="NAD(P)-binding Rossmann-fold domains"/>
    <property type="match status" value="1"/>
</dbReference>